<reference evidence="3" key="2">
    <citation type="submission" date="2021-01" db="UniProtKB">
        <authorList>
            <consortium name="EnsemblMetazoa"/>
        </authorList>
    </citation>
    <scope>IDENTIFICATION</scope>
</reference>
<dbReference type="RefSeq" id="XP_030844961.1">
    <property type="nucleotide sequence ID" value="XM_030989101.1"/>
</dbReference>
<dbReference type="OMA" id="HIAQKCL"/>
<dbReference type="InterPro" id="IPR004839">
    <property type="entry name" value="Aminotransferase_I/II_large"/>
</dbReference>
<proteinExistence type="predicted"/>
<evidence type="ECO:0000256" key="1">
    <source>
        <dbReference type="ARBA" id="ARBA00022898"/>
    </source>
</evidence>
<reference evidence="4" key="1">
    <citation type="submission" date="2015-02" db="EMBL/GenBank/DDBJ databases">
        <title>Genome sequencing for Strongylocentrotus purpuratus.</title>
        <authorList>
            <person name="Murali S."/>
            <person name="Liu Y."/>
            <person name="Vee V."/>
            <person name="English A."/>
            <person name="Wang M."/>
            <person name="Skinner E."/>
            <person name="Han Y."/>
            <person name="Muzny D.M."/>
            <person name="Worley K.C."/>
            <person name="Gibbs R.A."/>
        </authorList>
    </citation>
    <scope>NUCLEOTIDE SEQUENCE</scope>
</reference>
<dbReference type="Pfam" id="PF00155">
    <property type="entry name" value="Aminotran_1_2"/>
    <property type="match status" value="1"/>
</dbReference>
<organism evidence="3 4">
    <name type="scientific">Strongylocentrotus purpuratus</name>
    <name type="common">Purple sea urchin</name>
    <dbReference type="NCBI Taxonomy" id="7668"/>
    <lineage>
        <taxon>Eukaryota</taxon>
        <taxon>Metazoa</taxon>
        <taxon>Echinodermata</taxon>
        <taxon>Eleutherozoa</taxon>
        <taxon>Echinozoa</taxon>
        <taxon>Echinoidea</taxon>
        <taxon>Euechinoidea</taxon>
        <taxon>Echinacea</taxon>
        <taxon>Camarodonta</taxon>
        <taxon>Echinidea</taxon>
        <taxon>Strongylocentrotidae</taxon>
        <taxon>Strongylocentrotus</taxon>
    </lineage>
</organism>
<evidence type="ECO:0000313" key="4">
    <source>
        <dbReference type="Proteomes" id="UP000007110"/>
    </source>
</evidence>
<dbReference type="CDD" id="cd00609">
    <property type="entry name" value="AAT_like"/>
    <property type="match status" value="1"/>
</dbReference>
<dbReference type="FunCoup" id="A0A7M7P2A0">
    <property type="interactions" value="19"/>
</dbReference>
<dbReference type="EnsemblMetazoa" id="XM_030989101">
    <property type="protein sequence ID" value="XP_030844961"/>
    <property type="gene ID" value="LOC585444"/>
</dbReference>
<dbReference type="OrthoDB" id="7042322at2759"/>
<evidence type="ECO:0000259" key="2">
    <source>
        <dbReference type="Pfam" id="PF00155"/>
    </source>
</evidence>
<dbReference type="AlphaFoldDB" id="A0A7M7P2A0"/>
<dbReference type="PANTHER" id="PTHR43795:SF39">
    <property type="entry name" value="AMINOTRANSFERASE CLASS I_CLASSII DOMAIN-CONTAINING PROTEIN"/>
    <property type="match status" value="1"/>
</dbReference>
<dbReference type="GeneID" id="585444"/>
<dbReference type="GO" id="GO:0030170">
    <property type="term" value="F:pyridoxal phosphate binding"/>
    <property type="evidence" value="ECO:0007669"/>
    <property type="project" value="InterPro"/>
</dbReference>
<feature type="domain" description="Aminotransferase class I/classII large" evidence="2">
    <location>
        <begin position="51"/>
        <end position="425"/>
    </location>
</feature>
<name>A0A7M7P2A0_STRPU</name>
<dbReference type="InterPro" id="IPR050478">
    <property type="entry name" value="Ethylene_sulfur-biosynth"/>
</dbReference>
<accession>A0A7M7P2A0</accession>
<dbReference type="GO" id="GO:0008483">
    <property type="term" value="F:transaminase activity"/>
    <property type="evidence" value="ECO:0000318"/>
    <property type="project" value="GO_Central"/>
</dbReference>
<sequence>MATNDSKSGIKLSSRTDCVVSFSDPVRDASEATSANRYHETQNPQGIVDLCMSQNTLISDLILDKLQQPELLKWDETMLTYTERKGTKRLRVAIATYLEDQTGSPQKIDPDMMCCMNGVTGVMNLLTYVLFDEGDTVLCPAPFYYSIPRDIMYISKVKTYPVPLSSKPGANGLKAFELTVDHLEKGLQKAREEGHRVRGVFLVNPSNPLGLVYTKEQVQAYLAFCKKYSLHVIMDEIYQCSNHDESTANSSVLGLPLVAVPDPQRTHMLYGFSKDFGIPGSPLGVLHTWNQDVLERCVSLNDYQQASSFIQSAAAKMLEDKDWLRRTYFPTNLSRIRDACRITMETLDEIGASYFRPQAGLFIWANLGKFLSQDTEEGEKRLTFHLLKGGVGLSPSAGYCGGEYGWYRIMFAVPRHRLTEGLRRLKESCLSFSTAP</sequence>
<protein>
    <recommendedName>
        <fullName evidence="2">Aminotransferase class I/classII large domain-containing protein</fullName>
    </recommendedName>
</protein>
<dbReference type="GO" id="GO:0006520">
    <property type="term" value="P:amino acid metabolic process"/>
    <property type="evidence" value="ECO:0000318"/>
    <property type="project" value="GO_Central"/>
</dbReference>
<dbReference type="InterPro" id="IPR015421">
    <property type="entry name" value="PyrdxlP-dep_Trfase_major"/>
</dbReference>
<dbReference type="PRINTS" id="PR00753">
    <property type="entry name" value="ACCSYNTHASE"/>
</dbReference>
<dbReference type="PANTHER" id="PTHR43795">
    <property type="entry name" value="BIFUNCTIONAL ASPARTATE AMINOTRANSFERASE AND GLUTAMATE/ASPARTATE-PREPHENATE AMINOTRANSFERASE-RELATED"/>
    <property type="match status" value="1"/>
</dbReference>
<dbReference type="Gene3D" id="3.40.640.10">
    <property type="entry name" value="Type I PLP-dependent aspartate aminotransferase-like (Major domain)"/>
    <property type="match status" value="1"/>
</dbReference>
<dbReference type="InParanoid" id="A0A7M7P2A0"/>
<dbReference type="SUPFAM" id="SSF53383">
    <property type="entry name" value="PLP-dependent transferases"/>
    <property type="match status" value="1"/>
</dbReference>
<dbReference type="Proteomes" id="UP000007110">
    <property type="component" value="Unassembled WGS sequence"/>
</dbReference>
<dbReference type="InterPro" id="IPR015422">
    <property type="entry name" value="PyrdxlP-dep_Trfase_small"/>
</dbReference>
<dbReference type="Gene3D" id="3.90.1150.10">
    <property type="entry name" value="Aspartate Aminotransferase, domain 1"/>
    <property type="match status" value="1"/>
</dbReference>
<evidence type="ECO:0000313" key="3">
    <source>
        <dbReference type="EnsemblMetazoa" id="XP_030844961"/>
    </source>
</evidence>
<dbReference type="KEGG" id="spu:585444"/>
<keyword evidence="1" id="KW-0663">Pyridoxal phosphate</keyword>
<dbReference type="InterPro" id="IPR015424">
    <property type="entry name" value="PyrdxlP-dep_Trfase"/>
</dbReference>
<keyword evidence="4" id="KW-1185">Reference proteome</keyword>